<dbReference type="Proteomes" id="UP000766904">
    <property type="component" value="Unassembled WGS sequence"/>
</dbReference>
<dbReference type="InterPro" id="IPR050194">
    <property type="entry name" value="Glycosyltransferase_grp1"/>
</dbReference>
<feature type="region of interest" description="Disordered" evidence="1">
    <location>
        <begin position="369"/>
        <end position="395"/>
    </location>
</feature>
<dbReference type="GO" id="GO:0016757">
    <property type="term" value="F:glycosyltransferase activity"/>
    <property type="evidence" value="ECO:0007669"/>
    <property type="project" value="InterPro"/>
</dbReference>
<accession>A0A8J8TTJ8</accession>
<dbReference type="PANTHER" id="PTHR45947:SF3">
    <property type="entry name" value="SULFOQUINOVOSYL TRANSFERASE SQD2"/>
    <property type="match status" value="1"/>
</dbReference>
<dbReference type="SUPFAM" id="SSF53756">
    <property type="entry name" value="UDP-Glycosyltransferase/glycogen phosphorylase"/>
    <property type="match status" value="1"/>
</dbReference>
<dbReference type="InterPro" id="IPR001296">
    <property type="entry name" value="Glyco_trans_1"/>
</dbReference>
<reference evidence="3" key="1">
    <citation type="submission" date="2017-11" db="EMBL/GenBank/DDBJ databases">
        <authorList>
            <person name="Kajale S.C."/>
            <person name="Sharma A."/>
        </authorList>
    </citation>
    <scope>NUCLEOTIDE SEQUENCE</scope>
    <source>
        <strain evidence="3">LS1_42</strain>
    </source>
</reference>
<dbReference type="EMBL" id="PHNJ01000002">
    <property type="protein sequence ID" value="TYL39999.1"/>
    <property type="molecule type" value="Genomic_DNA"/>
</dbReference>
<dbReference type="PANTHER" id="PTHR45947">
    <property type="entry name" value="SULFOQUINOVOSYL TRANSFERASE SQD2"/>
    <property type="match status" value="1"/>
</dbReference>
<gene>
    <name evidence="3" type="ORF">CV102_06370</name>
</gene>
<proteinExistence type="predicted"/>
<dbReference type="OrthoDB" id="132546at2157"/>
<name>A0A8J8TTJ8_9EURY</name>
<feature type="domain" description="Glycosyl transferase family 1" evidence="2">
    <location>
        <begin position="187"/>
        <end position="344"/>
    </location>
</feature>
<sequence>MGLYHDNAGTTHAGGVAIYARQMAIELAASNEVYLYTQGGDVVSELTDSDVTVIETPMFDGRALATAAKGLPVGRQTLSKFAMTAWSTYSGLTDHVGEHVDVLVTFQVLDDLLLSNLVDVPTVRGFLSDRSPGIGAAVRERFTATEATFANTPYLADRIVDRFGYEVDAVIPTGVDTTRFHPEAEPAFERDEPTILFTGRLVESKGIFDLLESVSRLDERVHLRIAGAGVEETAVRRRAEELGIADWIRLEGEVPHDELPGYYAAADVFCLPTHVDSFATVNLEAMACGTPVVTTDLEGIKTYLRPGTDGLTVPPQEADALAAALEELLGDPDRRREMESRARTQACEFSWRLQAARLEQFCATFSSADERETDERDRLMASTERDADLEEPLRL</sequence>
<dbReference type="Pfam" id="PF00534">
    <property type="entry name" value="Glycos_transf_1"/>
    <property type="match status" value="1"/>
</dbReference>
<dbReference type="AlphaFoldDB" id="A0A8J8TTJ8"/>
<evidence type="ECO:0000313" key="4">
    <source>
        <dbReference type="Proteomes" id="UP000766904"/>
    </source>
</evidence>
<dbReference type="Gene3D" id="3.40.50.2000">
    <property type="entry name" value="Glycogen Phosphorylase B"/>
    <property type="match status" value="2"/>
</dbReference>
<protein>
    <submittedName>
        <fullName evidence="3">Glycosyltransferase family 1 protein</fullName>
    </submittedName>
</protein>
<keyword evidence="4" id="KW-1185">Reference proteome</keyword>
<evidence type="ECO:0000256" key="1">
    <source>
        <dbReference type="SAM" id="MobiDB-lite"/>
    </source>
</evidence>
<evidence type="ECO:0000313" key="3">
    <source>
        <dbReference type="EMBL" id="TYL39999.1"/>
    </source>
</evidence>
<evidence type="ECO:0000259" key="2">
    <source>
        <dbReference type="Pfam" id="PF00534"/>
    </source>
</evidence>
<comment type="caution">
    <text evidence="3">The sequence shown here is derived from an EMBL/GenBank/DDBJ whole genome shotgun (WGS) entry which is preliminary data.</text>
</comment>
<organism evidence="3 4">
    <name type="scientific">Natronococcus pandeyae</name>
    <dbReference type="NCBI Taxonomy" id="2055836"/>
    <lineage>
        <taxon>Archaea</taxon>
        <taxon>Methanobacteriati</taxon>
        <taxon>Methanobacteriota</taxon>
        <taxon>Stenosarchaea group</taxon>
        <taxon>Halobacteria</taxon>
        <taxon>Halobacteriales</taxon>
        <taxon>Natrialbaceae</taxon>
        <taxon>Natronococcus</taxon>
    </lineage>
</organism>